<proteinExistence type="predicted"/>
<accession>A0A2T3ZKS8</accession>
<evidence type="ECO:0000313" key="3">
    <source>
        <dbReference type="Proteomes" id="UP000240493"/>
    </source>
</evidence>
<dbReference type="Proteomes" id="UP000240493">
    <property type="component" value="Unassembled WGS sequence"/>
</dbReference>
<name>A0A2T3ZKS8_TRIA4</name>
<gene>
    <name evidence="2" type="ORF">M441DRAFT_316755</name>
</gene>
<keyword evidence="1" id="KW-0472">Membrane</keyword>
<protein>
    <submittedName>
        <fullName evidence="2">Uncharacterized protein</fullName>
    </submittedName>
</protein>
<evidence type="ECO:0000313" key="2">
    <source>
        <dbReference type="EMBL" id="PTB45410.1"/>
    </source>
</evidence>
<keyword evidence="1" id="KW-1133">Transmembrane helix</keyword>
<evidence type="ECO:0000256" key="1">
    <source>
        <dbReference type="SAM" id="Phobius"/>
    </source>
</evidence>
<organism evidence="2 3">
    <name type="scientific">Trichoderma asperellum (strain ATCC 204424 / CBS 433.97 / NBRC 101777)</name>
    <dbReference type="NCBI Taxonomy" id="1042311"/>
    <lineage>
        <taxon>Eukaryota</taxon>
        <taxon>Fungi</taxon>
        <taxon>Dikarya</taxon>
        <taxon>Ascomycota</taxon>
        <taxon>Pezizomycotina</taxon>
        <taxon>Sordariomycetes</taxon>
        <taxon>Hypocreomycetidae</taxon>
        <taxon>Hypocreales</taxon>
        <taxon>Hypocreaceae</taxon>
        <taxon>Trichoderma</taxon>
    </lineage>
</organism>
<keyword evidence="1" id="KW-0812">Transmembrane</keyword>
<dbReference type="EMBL" id="KZ679257">
    <property type="protein sequence ID" value="PTB45410.1"/>
    <property type="molecule type" value="Genomic_DNA"/>
</dbReference>
<feature type="transmembrane region" description="Helical" evidence="1">
    <location>
        <begin position="47"/>
        <end position="67"/>
    </location>
</feature>
<dbReference type="AlphaFoldDB" id="A0A2T3ZKS8"/>
<keyword evidence="3" id="KW-1185">Reference proteome</keyword>
<reference evidence="2 3" key="1">
    <citation type="submission" date="2016-07" db="EMBL/GenBank/DDBJ databases">
        <title>Multiple horizontal gene transfer events from other fungi enriched the ability of initially mycotrophic Trichoderma (Ascomycota) to feed on dead plant biomass.</title>
        <authorList>
            <consortium name="DOE Joint Genome Institute"/>
            <person name="Aerts A."/>
            <person name="Atanasova L."/>
            <person name="Chenthamara K."/>
            <person name="Zhang J."/>
            <person name="Grujic M."/>
            <person name="Henrissat B."/>
            <person name="Kuo A."/>
            <person name="Salamov A."/>
            <person name="Lipzen A."/>
            <person name="Labutti K."/>
            <person name="Barry K."/>
            <person name="Miao Y."/>
            <person name="Rahimi M.J."/>
            <person name="Shen Q."/>
            <person name="Grigoriev I.V."/>
            <person name="Kubicek C.P."/>
            <person name="Druzhinina I.S."/>
        </authorList>
    </citation>
    <scope>NUCLEOTIDE SEQUENCE [LARGE SCALE GENOMIC DNA]</scope>
    <source>
        <strain evidence="2 3">CBS 433.97</strain>
    </source>
</reference>
<feature type="transmembrane region" description="Helical" evidence="1">
    <location>
        <begin position="6"/>
        <end position="26"/>
    </location>
</feature>
<sequence>MGVFCVDHISGLSSLFLIFFLIFLLMNMDGRAMNGSIWKRIIPGLSVYIYIYAHIYVGIYLYIRIYLVHESINCMVYLGM</sequence>